<protein>
    <submittedName>
        <fullName evidence="2">Uncharacterized protein</fullName>
    </submittedName>
</protein>
<proteinExistence type="predicted"/>
<dbReference type="Proteomes" id="UP000000391">
    <property type="component" value="Chromosome"/>
</dbReference>
<feature type="transmembrane region" description="Helical" evidence="1">
    <location>
        <begin position="25"/>
        <end position="51"/>
    </location>
</feature>
<feature type="transmembrane region" description="Helical" evidence="1">
    <location>
        <begin position="57"/>
        <end position="75"/>
    </location>
</feature>
<evidence type="ECO:0000313" key="3">
    <source>
        <dbReference type="Proteomes" id="UP000000391"/>
    </source>
</evidence>
<reference evidence="2 3" key="1">
    <citation type="submission" date="2010-06" db="EMBL/GenBank/DDBJ databases">
        <title>Complete sequence chromosome of Methanohalobium evestigatum Z-7303.</title>
        <authorList>
            <consortium name="US DOE Joint Genome Institute"/>
            <person name="Lucas S."/>
            <person name="Copeland A."/>
            <person name="Lapidus A."/>
            <person name="Cheng J.-F."/>
            <person name="Bruce D."/>
            <person name="Goodwin L."/>
            <person name="Pitluck S."/>
            <person name="Saunders E."/>
            <person name="Detter J.C."/>
            <person name="Han C."/>
            <person name="Tapia R."/>
            <person name="Land M."/>
            <person name="Hauser L."/>
            <person name="Kyrpides N."/>
            <person name="Mikhailova N."/>
            <person name="Sieprawska-Lupa M."/>
            <person name="Whitman W.B."/>
            <person name="Anderson I."/>
            <person name="Woyke T."/>
        </authorList>
    </citation>
    <scope>NUCLEOTIDE SEQUENCE [LARGE SCALE GENOMIC DNA]</scope>
    <source>
        <strain evidence="3">ATCC BAA-1072 / DSM 3721 / NBRC 107634 / OCM 161 / Z-7303</strain>
    </source>
</reference>
<keyword evidence="1" id="KW-1133">Transmembrane helix</keyword>
<dbReference type="HOGENOM" id="CLU_2021505_0_0_2"/>
<organism evidence="2 3">
    <name type="scientific">Methanohalobium evestigatum (strain ATCC BAA-1072 / DSM 3721 / NBRC 107634 / OCM 161 / Z-7303)</name>
    <dbReference type="NCBI Taxonomy" id="644295"/>
    <lineage>
        <taxon>Archaea</taxon>
        <taxon>Methanobacteriati</taxon>
        <taxon>Methanobacteriota</taxon>
        <taxon>Stenosarchaea group</taxon>
        <taxon>Methanomicrobia</taxon>
        <taxon>Methanosarcinales</taxon>
        <taxon>Methanosarcinaceae</taxon>
        <taxon>Methanohalobium</taxon>
    </lineage>
</organism>
<dbReference type="KEGG" id="mev:Metev_1890"/>
<dbReference type="EMBL" id="CP002069">
    <property type="protein sequence ID" value="ADI74721.1"/>
    <property type="molecule type" value="Genomic_DNA"/>
</dbReference>
<keyword evidence="1" id="KW-0472">Membrane</keyword>
<evidence type="ECO:0000313" key="2">
    <source>
        <dbReference type="EMBL" id="ADI74721.1"/>
    </source>
</evidence>
<keyword evidence="1" id="KW-0812">Transmembrane</keyword>
<dbReference type="STRING" id="644295.Metev_1890"/>
<dbReference type="RefSeq" id="WP_013195286.1">
    <property type="nucleotide sequence ID" value="NC_014253.1"/>
</dbReference>
<dbReference type="GeneID" id="9347548"/>
<gene>
    <name evidence="2" type="ordered locus">Metev_1890</name>
</gene>
<dbReference type="AlphaFoldDB" id="D7EA50"/>
<keyword evidence="3" id="KW-1185">Reference proteome</keyword>
<accession>D7EA50</accession>
<name>D7EA50_METEZ</name>
<feature type="transmembrane region" description="Helical" evidence="1">
    <location>
        <begin position="95"/>
        <end position="115"/>
    </location>
</feature>
<evidence type="ECO:0000256" key="1">
    <source>
        <dbReference type="SAM" id="Phobius"/>
    </source>
</evidence>
<sequence>MNKNGMYYESEYFEKKTNQLNLSPFMVMVFIYFCLLLGLVSSVSVFLIEYFNLNYPLSWEVKLYPLFLTVMFYVLRKEFQGIKDENDIDESKIILLLGALGSVIMVIVALVRVWALGNGIRI</sequence>